<feature type="compositionally biased region" description="Basic and acidic residues" evidence="1">
    <location>
        <begin position="207"/>
        <end position="233"/>
    </location>
</feature>
<evidence type="ECO:0000256" key="1">
    <source>
        <dbReference type="SAM" id="MobiDB-lite"/>
    </source>
</evidence>
<dbReference type="Proteomes" id="UP000011087">
    <property type="component" value="Unassembled WGS sequence"/>
</dbReference>
<reference evidence="3 5" key="1">
    <citation type="journal article" date="2012" name="Nature">
        <title>Algal genomes reveal evolutionary mosaicism and the fate of nucleomorphs.</title>
        <authorList>
            <consortium name="DOE Joint Genome Institute"/>
            <person name="Curtis B.A."/>
            <person name="Tanifuji G."/>
            <person name="Burki F."/>
            <person name="Gruber A."/>
            <person name="Irimia M."/>
            <person name="Maruyama S."/>
            <person name="Arias M.C."/>
            <person name="Ball S.G."/>
            <person name="Gile G.H."/>
            <person name="Hirakawa Y."/>
            <person name="Hopkins J.F."/>
            <person name="Kuo A."/>
            <person name="Rensing S.A."/>
            <person name="Schmutz J."/>
            <person name="Symeonidi A."/>
            <person name="Elias M."/>
            <person name="Eveleigh R.J."/>
            <person name="Herman E.K."/>
            <person name="Klute M.J."/>
            <person name="Nakayama T."/>
            <person name="Obornik M."/>
            <person name="Reyes-Prieto A."/>
            <person name="Armbrust E.V."/>
            <person name="Aves S.J."/>
            <person name="Beiko R.G."/>
            <person name="Coutinho P."/>
            <person name="Dacks J.B."/>
            <person name="Durnford D.G."/>
            <person name="Fast N.M."/>
            <person name="Green B.R."/>
            <person name="Grisdale C.J."/>
            <person name="Hempel F."/>
            <person name="Henrissat B."/>
            <person name="Hoppner M.P."/>
            <person name="Ishida K."/>
            <person name="Kim E."/>
            <person name="Koreny L."/>
            <person name="Kroth P.G."/>
            <person name="Liu Y."/>
            <person name="Malik S.B."/>
            <person name="Maier U.G."/>
            <person name="McRose D."/>
            <person name="Mock T."/>
            <person name="Neilson J.A."/>
            <person name="Onodera N.T."/>
            <person name="Poole A.M."/>
            <person name="Pritham E.J."/>
            <person name="Richards T.A."/>
            <person name="Rocap G."/>
            <person name="Roy S.W."/>
            <person name="Sarai C."/>
            <person name="Schaack S."/>
            <person name="Shirato S."/>
            <person name="Slamovits C.H."/>
            <person name="Spencer D.F."/>
            <person name="Suzuki S."/>
            <person name="Worden A.Z."/>
            <person name="Zauner S."/>
            <person name="Barry K."/>
            <person name="Bell C."/>
            <person name="Bharti A.K."/>
            <person name="Crow J.A."/>
            <person name="Grimwood J."/>
            <person name="Kramer R."/>
            <person name="Lindquist E."/>
            <person name="Lucas S."/>
            <person name="Salamov A."/>
            <person name="McFadden G.I."/>
            <person name="Lane C.E."/>
            <person name="Keeling P.J."/>
            <person name="Gray M.W."/>
            <person name="Grigoriev I.V."/>
            <person name="Archibald J.M."/>
        </authorList>
    </citation>
    <scope>NUCLEOTIDE SEQUENCE</scope>
    <source>
        <strain evidence="3 5">CCMP2712</strain>
    </source>
</reference>
<evidence type="ECO:0000313" key="3">
    <source>
        <dbReference type="EMBL" id="EKX50072.1"/>
    </source>
</evidence>
<dbReference type="AlphaFoldDB" id="L1JNN2"/>
<organism evidence="3">
    <name type="scientific">Guillardia theta (strain CCMP2712)</name>
    <name type="common">Cryptophyte</name>
    <dbReference type="NCBI Taxonomy" id="905079"/>
    <lineage>
        <taxon>Eukaryota</taxon>
        <taxon>Cryptophyceae</taxon>
        <taxon>Pyrenomonadales</taxon>
        <taxon>Geminigeraceae</taxon>
        <taxon>Guillardia</taxon>
    </lineage>
</organism>
<feature type="chain" id="PRO_5008771572" evidence="2">
    <location>
        <begin position="29"/>
        <end position="394"/>
    </location>
</feature>
<dbReference type="PaxDb" id="55529-EKX50072"/>
<dbReference type="RefSeq" id="XP_005837052.1">
    <property type="nucleotide sequence ID" value="XM_005836995.1"/>
</dbReference>
<feature type="compositionally biased region" description="Basic and acidic residues" evidence="1">
    <location>
        <begin position="246"/>
        <end position="259"/>
    </location>
</feature>
<feature type="compositionally biased region" description="Low complexity" evidence="1">
    <location>
        <begin position="272"/>
        <end position="288"/>
    </location>
</feature>
<gene>
    <name evidence="3" type="ORF">GUITHDRAFT_135736</name>
</gene>
<keyword evidence="2" id="KW-0732">Signal</keyword>
<dbReference type="HOGENOM" id="CLU_701040_0_0_1"/>
<dbReference type="EnsemblProtists" id="EKX50072">
    <property type="protein sequence ID" value="EKX50072"/>
    <property type="gene ID" value="GUITHDRAFT_135736"/>
</dbReference>
<keyword evidence="5" id="KW-1185">Reference proteome</keyword>
<evidence type="ECO:0000256" key="2">
    <source>
        <dbReference type="SAM" id="SignalP"/>
    </source>
</evidence>
<reference evidence="5" key="2">
    <citation type="submission" date="2012-11" db="EMBL/GenBank/DDBJ databases">
        <authorList>
            <person name="Kuo A."/>
            <person name="Curtis B.A."/>
            <person name="Tanifuji G."/>
            <person name="Burki F."/>
            <person name="Gruber A."/>
            <person name="Irimia M."/>
            <person name="Maruyama S."/>
            <person name="Arias M.C."/>
            <person name="Ball S.G."/>
            <person name="Gile G.H."/>
            <person name="Hirakawa Y."/>
            <person name="Hopkins J.F."/>
            <person name="Rensing S.A."/>
            <person name="Schmutz J."/>
            <person name="Symeonidi A."/>
            <person name="Elias M."/>
            <person name="Eveleigh R.J."/>
            <person name="Herman E.K."/>
            <person name="Klute M.J."/>
            <person name="Nakayama T."/>
            <person name="Obornik M."/>
            <person name="Reyes-Prieto A."/>
            <person name="Armbrust E.V."/>
            <person name="Aves S.J."/>
            <person name="Beiko R.G."/>
            <person name="Coutinho P."/>
            <person name="Dacks J.B."/>
            <person name="Durnford D.G."/>
            <person name="Fast N.M."/>
            <person name="Green B.R."/>
            <person name="Grisdale C."/>
            <person name="Hempe F."/>
            <person name="Henrissat B."/>
            <person name="Hoppner M.P."/>
            <person name="Ishida K.-I."/>
            <person name="Kim E."/>
            <person name="Koreny L."/>
            <person name="Kroth P.G."/>
            <person name="Liu Y."/>
            <person name="Malik S.-B."/>
            <person name="Maier U.G."/>
            <person name="McRose D."/>
            <person name="Mock T."/>
            <person name="Neilson J.A."/>
            <person name="Onodera N.T."/>
            <person name="Poole A.M."/>
            <person name="Pritham E.J."/>
            <person name="Richards T.A."/>
            <person name="Rocap G."/>
            <person name="Roy S.W."/>
            <person name="Sarai C."/>
            <person name="Schaack S."/>
            <person name="Shirato S."/>
            <person name="Slamovits C.H."/>
            <person name="Spencer D.F."/>
            <person name="Suzuki S."/>
            <person name="Worden A.Z."/>
            <person name="Zauner S."/>
            <person name="Barry K."/>
            <person name="Bell C."/>
            <person name="Bharti A.K."/>
            <person name="Crow J.A."/>
            <person name="Grimwood J."/>
            <person name="Kramer R."/>
            <person name="Lindquist E."/>
            <person name="Lucas S."/>
            <person name="Salamov A."/>
            <person name="McFadden G.I."/>
            <person name="Lane C.E."/>
            <person name="Keeling P.J."/>
            <person name="Gray M.W."/>
            <person name="Grigoriev I.V."/>
            <person name="Archibald J.M."/>
        </authorList>
    </citation>
    <scope>NUCLEOTIDE SEQUENCE</scope>
    <source>
        <strain evidence="5">CCMP2712</strain>
    </source>
</reference>
<feature type="signal peptide" evidence="2">
    <location>
        <begin position="1"/>
        <end position="28"/>
    </location>
</feature>
<accession>L1JNN2</accession>
<feature type="region of interest" description="Disordered" evidence="1">
    <location>
        <begin position="83"/>
        <end position="293"/>
    </location>
</feature>
<evidence type="ECO:0000313" key="4">
    <source>
        <dbReference type="EnsemblProtists" id="EKX50072"/>
    </source>
</evidence>
<sequence>MASHQASLLKKSITILLLSLVIDGCVHSRESRRSVSRCVPALALGTNRPLSPFLNQIAKDEMITRRNYVNNDVFLLNRLRGGKKKNASEQDPQDPSFLGSRIEKKSVKKRRNAGNNDVIDHEAIPENEKPQTISSEGRPTKKKHSKTSDHKITTKSGLGETPSVKAEKKQKKQKDKEEKMNDSGKPSIKNEAANLEVAASGKKKANKEKEEKKIKEEKKEKLVVKENPHRIDEDAACPQVTTAGEKNADNLEMPGKEGGMKGMAGSRSIKIAAKAPKQNKSSSKKNPATTQDDLVQPLAPAKRMVLGNGVLKHSTRHGEGQQADRGHLYTAAESHINPRPRILSFIASIRYMEDRQPVTSGPNMLAADMGSRRLNEHSGRSFRKVKVKLKRMNT</sequence>
<dbReference type="KEGG" id="gtt:GUITHDRAFT_135736"/>
<reference evidence="4" key="3">
    <citation type="submission" date="2015-06" db="UniProtKB">
        <authorList>
            <consortium name="EnsemblProtists"/>
        </authorList>
    </citation>
    <scope>IDENTIFICATION</scope>
</reference>
<name>L1JNN2_GUITC</name>
<proteinExistence type="predicted"/>
<dbReference type="GeneID" id="17306640"/>
<feature type="compositionally biased region" description="Basic and acidic residues" evidence="1">
    <location>
        <begin position="118"/>
        <end position="129"/>
    </location>
</feature>
<dbReference type="EMBL" id="JH992980">
    <property type="protein sequence ID" value="EKX50072.1"/>
    <property type="molecule type" value="Genomic_DNA"/>
</dbReference>
<evidence type="ECO:0000313" key="5">
    <source>
        <dbReference type="Proteomes" id="UP000011087"/>
    </source>
</evidence>
<protein>
    <submittedName>
        <fullName evidence="3 4">Uncharacterized protein</fullName>
    </submittedName>
</protein>